<feature type="transmembrane region" description="Helical" evidence="1">
    <location>
        <begin position="163"/>
        <end position="181"/>
    </location>
</feature>
<dbReference type="Proteomes" id="UP000283832">
    <property type="component" value="Unassembled WGS sequence"/>
</dbReference>
<dbReference type="AlphaFoldDB" id="A0A418MTG8"/>
<dbReference type="InterPro" id="IPR007554">
    <property type="entry name" value="Glycerophosphate_synth"/>
</dbReference>
<accession>A0A418MTG8</accession>
<evidence type="ECO:0000313" key="2">
    <source>
        <dbReference type="EMBL" id="RIV37401.1"/>
    </source>
</evidence>
<feature type="transmembrane region" description="Helical" evidence="1">
    <location>
        <begin position="67"/>
        <end position="86"/>
    </location>
</feature>
<name>A0A418MTG8_9ACTN</name>
<dbReference type="InterPro" id="IPR043148">
    <property type="entry name" value="TagF_C"/>
</dbReference>
<keyword evidence="1" id="KW-1133">Transmembrane helix</keyword>
<sequence>MTPKSGLRGWLAGRLPTLAAELAALTALLLAAVAGSPFWALAPALVAVGLLGWVWRNAFSGGSAPSGATVVTRLLLLASAYVLAAVHGGLGFGLALGVGVAALAILAEPAVSAVSRSVYPVSANLRGSGLRPNLRPNTSRAVLVNGVAVVVALGFAFVGTLGVVSLVVSVAALALVVFTGWQATTRVRARHASETRLNAALTAYEPAFLLHWDAPAGTAYQVGMWLPYLDRLGKKYFVLVRTEANFNEVLRLTTAPVVLRSGLGQLDDVIVPSLRAAFYVNTATKNNHMVRYAHLTHIQLNHGDSDKVPSHNPVFRMYDKNFVAGQAAIDRFAANGVSMPAEMFAIVGRPQVENVAIAAQPIASIANPRVLYAPTWAGFYADSNYSSLLVGFEIVKALVARGCSIVFRPHPYTGRSAALTAESERIKTLLAEDRRANGRPHVFGAEAETKMSVVDCFNASDVMVSDVSSVVADYLYSEKPFAMVAVSTPADRFTDAFPLARAAYVIDAYGGRVRGLDPVLDDLLGSDPLASTRQDLKKYYLGDIPAEGYAQHFLDEAGRHL</sequence>
<dbReference type="EMBL" id="QXEC01000014">
    <property type="protein sequence ID" value="RIV37401.1"/>
    <property type="molecule type" value="Genomic_DNA"/>
</dbReference>
<dbReference type="Pfam" id="PF04464">
    <property type="entry name" value="Glyphos_transf"/>
    <property type="match status" value="1"/>
</dbReference>
<dbReference type="OrthoDB" id="7806295at2"/>
<feature type="transmembrane region" description="Helical" evidence="1">
    <location>
        <begin position="12"/>
        <end position="32"/>
    </location>
</feature>
<proteinExistence type="predicted"/>
<dbReference type="Gene3D" id="3.40.50.12580">
    <property type="match status" value="1"/>
</dbReference>
<feature type="transmembrane region" description="Helical" evidence="1">
    <location>
        <begin position="140"/>
        <end position="157"/>
    </location>
</feature>
<feature type="transmembrane region" description="Helical" evidence="1">
    <location>
        <begin position="38"/>
        <end position="55"/>
    </location>
</feature>
<comment type="caution">
    <text evidence="2">The sequence shown here is derived from an EMBL/GenBank/DDBJ whole genome shotgun (WGS) entry which is preliminary data.</text>
</comment>
<keyword evidence="1" id="KW-0812">Transmembrane</keyword>
<dbReference type="GO" id="GO:0016020">
    <property type="term" value="C:membrane"/>
    <property type="evidence" value="ECO:0007669"/>
    <property type="project" value="InterPro"/>
</dbReference>
<dbReference type="GO" id="GO:0047355">
    <property type="term" value="F:CDP-glycerol glycerophosphotransferase activity"/>
    <property type="evidence" value="ECO:0007669"/>
    <property type="project" value="InterPro"/>
</dbReference>
<evidence type="ECO:0000313" key="3">
    <source>
        <dbReference type="Proteomes" id="UP000283832"/>
    </source>
</evidence>
<dbReference type="RefSeq" id="WP_119577364.1">
    <property type="nucleotide sequence ID" value="NZ_QXEC01000014.1"/>
</dbReference>
<gene>
    <name evidence="2" type="ORF">D2L64_16140</name>
</gene>
<keyword evidence="3" id="KW-1185">Reference proteome</keyword>
<organism evidence="2 3">
    <name type="scientific">Micromonospora radicis</name>
    <dbReference type="NCBI Taxonomy" id="1894971"/>
    <lineage>
        <taxon>Bacteria</taxon>
        <taxon>Bacillati</taxon>
        <taxon>Actinomycetota</taxon>
        <taxon>Actinomycetes</taxon>
        <taxon>Micromonosporales</taxon>
        <taxon>Micromonosporaceae</taxon>
        <taxon>Micromonospora</taxon>
    </lineage>
</organism>
<reference evidence="2 3" key="1">
    <citation type="submission" date="2018-08" db="EMBL/GenBank/DDBJ databases">
        <title>Jishengella sp. nov., isolated from a root of Azadirachta indica A. Juss. var. siamensis Valenton.</title>
        <authorList>
            <person name="Kuncharoen N."/>
            <person name="Tanasupawat S."/>
            <person name="Kudo T."/>
            <person name="Ohkuma M."/>
        </authorList>
    </citation>
    <scope>NUCLEOTIDE SEQUENCE [LARGE SCALE GENOMIC DNA]</scope>
    <source>
        <strain evidence="2 3">AZ1-13</strain>
    </source>
</reference>
<keyword evidence="1" id="KW-0472">Membrane</keyword>
<evidence type="ECO:0000256" key="1">
    <source>
        <dbReference type="SAM" id="Phobius"/>
    </source>
</evidence>
<keyword evidence="2" id="KW-0808">Transferase</keyword>
<protein>
    <submittedName>
        <fullName evidence="2">Glycosyl transferase</fullName>
    </submittedName>
</protein>